<dbReference type="RefSeq" id="WP_141136451.1">
    <property type="nucleotide sequence ID" value="NZ_FZOW01000003.1"/>
</dbReference>
<dbReference type="OrthoDB" id="5193419at2"/>
<keyword evidence="2" id="KW-1185">Reference proteome</keyword>
<proteinExistence type="predicted"/>
<evidence type="ECO:0000313" key="1">
    <source>
        <dbReference type="EMBL" id="SNS54867.1"/>
    </source>
</evidence>
<accession>A0A239FDF4</accession>
<reference evidence="2" key="1">
    <citation type="submission" date="2017-06" db="EMBL/GenBank/DDBJ databases">
        <authorList>
            <person name="Varghese N."/>
            <person name="Submissions S."/>
        </authorList>
    </citation>
    <scope>NUCLEOTIDE SEQUENCE [LARGE SCALE GENOMIC DNA]</scope>
    <source>
        <strain evidence="2">JCM 23211</strain>
    </source>
</reference>
<dbReference type="Proteomes" id="UP000198327">
    <property type="component" value="Unassembled WGS sequence"/>
</dbReference>
<dbReference type="EMBL" id="FZOW01000003">
    <property type="protein sequence ID" value="SNS54867.1"/>
    <property type="molecule type" value="Genomic_DNA"/>
</dbReference>
<organism evidence="1 2">
    <name type="scientific">Rhodococcoides kyotonense</name>
    <dbReference type="NCBI Taxonomy" id="398843"/>
    <lineage>
        <taxon>Bacteria</taxon>
        <taxon>Bacillati</taxon>
        <taxon>Actinomycetota</taxon>
        <taxon>Actinomycetes</taxon>
        <taxon>Mycobacteriales</taxon>
        <taxon>Nocardiaceae</taxon>
        <taxon>Rhodococcoides</taxon>
    </lineage>
</organism>
<gene>
    <name evidence="1" type="ORF">SAMN05421642_103239</name>
</gene>
<name>A0A239FDF4_9NOCA</name>
<protein>
    <submittedName>
        <fullName evidence="1">Uncharacterized protein</fullName>
    </submittedName>
</protein>
<sequence length="267" mass="29050">MTDINNPAHRLHHVLVQMKSLNPDIALKTTLEQFFETQRQNQLLRKLAMLTQLPEKAMDAITAVANRQELDLNGPQVTLYRSWYSNVVAAFKKLDSLGSPTSTVNRAYTTADLNSLQAAAFWISHQYPPTNAEDDIAVLRDRALDMAQLVRDCADLPADLRSALLQQIGRITSALDEAWLIGTEGLRTASDVAYGAIIRTLTHTGLPETQQGRTALHRVGQFVTAVGLVTGTIGGIAALPGQVESAVQVFTGTDALPTIEQPAAIEQ</sequence>
<dbReference type="AlphaFoldDB" id="A0A239FDF4"/>
<evidence type="ECO:0000313" key="2">
    <source>
        <dbReference type="Proteomes" id="UP000198327"/>
    </source>
</evidence>